<proteinExistence type="predicted"/>
<name>A0A6J5SXJ2_9CAUD</name>
<sequence>MFTEYNNIIMGFNKFFVPEPTEVARQVKLNGPTQFINRKIDAVIGNSTSIDMMDHIYEKSQTGKTDDQILKSLVKKFPKYFNA</sequence>
<reference evidence="1" key="1">
    <citation type="submission" date="2020-05" db="EMBL/GenBank/DDBJ databases">
        <authorList>
            <person name="Chiriac C."/>
            <person name="Salcher M."/>
            <person name="Ghai R."/>
            <person name="Kavagutti S V."/>
        </authorList>
    </citation>
    <scope>NUCLEOTIDE SEQUENCE</scope>
</reference>
<dbReference type="EMBL" id="LR797474">
    <property type="protein sequence ID" value="CAB4219147.1"/>
    <property type="molecule type" value="Genomic_DNA"/>
</dbReference>
<accession>A0A6J5SXJ2</accession>
<gene>
    <name evidence="1" type="ORF">UFOVP1604_230</name>
</gene>
<evidence type="ECO:0000313" key="1">
    <source>
        <dbReference type="EMBL" id="CAB4219147.1"/>
    </source>
</evidence>
<protein>
    <submittedName>
        <fullName evidence="1">Uncharacterized protein</fullName>
    </submittedName>
</protein>
<organism evidence="1">
    <name type="scientific">uncultured Caudovirales phage</name>
    <dbReference type="NCBI Taxonomy" id="2100421"/>
    <lineage>
        <taxon>Viruses</taxon>
        <taxon>Duplodnaviria</taxon>
        <taxon>Heunggongvirae</taxon>
        <taxon>Uroviricota</taxon>
        <taxon>Caudoviricetes</taxon>
        <taxon>Peduoviridae</taxon>
        <taxon>Maltschvirus</taxon>
        <taxon>Maltschvirus maltsch</taxon>
    </lineage>
</organism>